<dbReference type="Pfam" id="PF03150">
    <property type="entry name" value="CCP_MauG"/>
    <property type="match status" value="1"/>
</dbReference>
<dbReference type="PANTHER" id="PTHR30600">
    <property type="entry name" value="CYTOCHROME C PEROXIDASE-RELATED"/>
    <property type="match status" value="1"/>
</dbReference>
<evidence type="ECO:0000256" key="7">
    <source>
        <dbReference type="PROSITE-ProRule" id="PRU00433"/>
    </source>
</evidence>
<evidence type="ECO:0000256" key="3">
    <source>
        <dbReference type="ARBA" id="ARBA00022723"/>
    </source>
</evidence>
<evidence type="ECO:0000313" key="10">
    <source>
        <dbReference type="Proteomes" id="UP000596202"/>
    </source>
</evidence>
<dbReference type="InterPro" id="IPR051395">
    <property type="entry name" value="Cytochrome_c_Peroxidase/MauG"/>
</dbReference>
<keyword evidence="3 7" id="KW-0479">Metal-binding</keyword>
<comment type="subcellular location">
    <subcellularLocation>
        <location evidence="1">Cell envelope</location>
    </subcellularLocation>
</comment>
<evidence type="ECO:0000256" key="6">
    <source>
        <dbReference type="ARBA" id="ARBA00023004"/>
    </source>
</evidence>
<sequence>MQNLKSYLLLLMLAIGITSCQKKDTYQSLTYNTYLVEQVDTLSSNIDQLIHAIEHNQDSTQIRQRFIASRLAYKKIEWAVSYFLPHTAAAINGPALDQLDLDENKFIPAEGFQVVEEFLYPVYDSTSKEELLIQARKLKNLSNKIHKNFEAITFEPASVLEALKLEIFQITTLGITGFDTPASKLQFIEATASLSGVGQAIQTSKAWTNTQAYATIDQLLTEAIALCQANPAKNSFDYLTFILKYLDPLAKEIVALQRELAIPFLQTNQVIGGETGSLFDANTINLNAFLPDSTYYPTSTKIALGKELFFDQQLSKENTRSCATCHHPDKAFSENRKTSLDLTGNPLHRNALSLNYAAYYHGQFWDMRSVTLESQTSDVITNKDEMHGNLQEIVQVLNQSETYKKHFAQAYQTDAPIAVWQVENALASYIRSLSTFNSRFDQYMRGNKTAMTAQEQQGFNLFVGKAQCATCHFLPVFNGTVSPYFRSSEQEILGVPKDKAGTQLDGDLGRYVFNTDLDQLKHSFKTPTVRNINESGPYMHNGVYETLEEVMDFYNKGGGLGLGLDVENQTLPDTPLDLTDQEIQAIVAFMKTLSDQA</sequence>
<dbReference type="GO" id="GO:0046872">
    <property type="term" value="F:metal ion binding"/>
    <property type="evidence" value="ECO:0007669"/>
    <property type="project" value="UniProtKB-KW"/>
</dbReference>
<feature type="domain" description="Cytochrome c" evidence="8">
    <location>
        <begin position="453"/>
        <end position="594"/>
    </location>
</feature>
<dbReference type="GO" id="GO:0009055">
    <property type="term" value="F:electron transfer activity"/>
    <property type="evidence" value="ECO:0007669"/>
    <property type="project" value="InterPro"/>
</dbReference>
<keyword evidence="6 7" id="KW-0408">Iron</keyword>
<dbReference type="Gene3D" id="1.20.1420.20">
    <property type="entry name" value="M75 peptidase, HXXE motif"/>
    <property type="match status" value="1"/>
</dbReference>
<dbReference type="PROSITE" id="PS51257">
    <property type="entry name" value="PROKAR_LIPOPROTEIN"/>
    <property type="match status" value="1"/>
</dbReference>
<protein>
    <submittedName>
        <fullName evidence="9">Cytochrome-c peroxidase</fullName>
    </submittedName>
</protein>
<keyword evidence="5" id="KW-0560">Oxidoreductase</keyword>
<evidence type="ECO:0000313" key="9">
    <source>
        <dbReference type="EMBL" id="QQT99464.1"/>
    </source>
</evidence>
<dbReference type="InterPro" id="IPR004852">
    <property type="entry name" value="Di-haem_cyt_c_peroxidsae"/>
</dbReference>
<accession>A0A9Q7EAN3</accession>
<proteinExistence type="predicted"/>
<organism evidence="9 10">
    <name type="scientific">Myroides odoratus</name>
    <name type="common">Flavobacterium odoratum</name>
    <dbReference type="NCBI Taxonomy" id="256"/>
    <lineage>
        <taxon>Bacteria</taxon>
        <taxon>Pseudomonadati</taxon>
        <taxon>Bacteroidota</taxon>
        <taxon>Flavobacteriia</taxon>
        <taxon>Flavobacteriales</taxon>
        <taxon>Flavobacteriaceae</taxon>
        <taxon>Myroides</taxon>
    </lineage>
</organism>
<name>A0A9Q7EAN3_MYROD</name>
<reference evidence="9 10" key="1">
    <citation type="submission" date="2021-01" db="EMBL/GenBank/DDBJ databases">
        <title>FDA dAtabase for Regulatory Grade micrObial Sequences (FDA-ARGOS): Supporting development and validation of Infectious Disease Dx tests.</title>
        <authorList>
            <person name="Sproer C."/>
            <person name="Gronow S."/>
            <person name="Severitt S."/>
            <person name="Schroder I."/>
            <person name="Tallon L."/>
            <person name="Sadzewicz L."/>
            <person name="Zhao X."/>
            <person name="Boylan J."/>
            <person name="Ott S."/>
            <person name="Bowen H."/>
            <person name="Vavikolanu K."/>
            <person name="Mehta A."/>
            <person name="Aluvathingal J."/>
            <person name="Nadendla S."/>
            <person name="Lowell S."/>
            <person name="Myers T."/>
            <person name="Yan Y."/>
            <person name="Sichtig H."/>
        </authorList>
    </citation>
    <scope>NUCLEOTIDE SEQUENCE [LARGE SCALE GENOMIC DNA]</scope>
    <source>
        <strain evidence="9 10">FDAARGOS_1131</strain>
    </source>
</reference>
<dbReference type="InterPro" id="IPR036909">
    <property type="entry name" value="Cyt_c-like_dom_sf"/>
</dbReference>
<dbReference type="EMBL" id="CP068108">
    <property type="protein sequence ID" value="QQT99464.1"/>
    <property type="molecule type" value="Genomic_DNA"/>
</dbReference>
<evidence type="ECO:0000256" key="1">
    <source>
        <dbReference type="ARBA" id="ARBA00004196"/>
    </source>
</evidence>
<dbReference type="GeneID" id="93528968"/>
<keyword evidence="9" id="KW-0575">Peroxidase</keyword>
<gene>
    <name evidence="9" type="ORF">I6I88_14930</name>
</gene>
<evidence type="ECO:0000256" key="4">
    <source>
        <dbReference type="ARBA" id="ARBA00022729"/>
    </source>
</evidence>
<evidence type="ECO:0000259" key="8">
    <source>
        <dbReference type="PROSITE" id="PS51007"/>
    </source>
</evidence>
<evidence type="ECO:0000256" key="5">
    <source>
        <dbReference type="ARBA" id="ARBA00023002"/>
    </source>
</evidence>
<keyword evidence="4" id="KW-0732">Signal</keyword>
<dbReference type="Gene3D" id="1.10.760.10">
    <property type="entry name" value="Cytochrome c-like domain"/>
    <property type="match status" value="2"/>
</dbReference>
<dbReference type="InterPro" id="IPR038352">
    <property type="entry name" value="Imelysin_sf"/>
</dbReference>
<dbReference type="AlphaFoldDB" id="A0A9Q7EAN3"/>
<evidence type="ECO:0000256" key="2">
    <source>
        <dbReference type="ARBA" id="ARBA00022617"/>
    </source>
</evidence>
<dbReference type="InterPro" id="IPR009056">
    <property type="entry name" value="Cyt_c-like_dom"/>
</dbReference>
<dbReference type="RefSeq" id="WP_172462198.1">
    <property type="nucleotide sequence ID" value="NZ_CP068108.1"/>
</dbReference>
<feature type="domain" description="Cytochrome c" evidence="8">
    <location>
        <begin position="300"/>
        <end position="434"/>
    </location>
</feature>
<dbReference type="Proteomes" id="UP000596202">
    <property type="component" value="Chromosome"/>
</dbReference>
<dbReference type="PANTHER" id="PTHR30600:SF10">
    <property type="entry name" value="BLL6722 PROTEIN"/>
    <property type="match status" value="1"/>
</dbReference>
<dbReference type="PROSITE" id="PS51007">
    <property type="entry name" value="CYTC"/>
    <property type="match status" value="2"/>
</dbReference>
<keyword evidence="2 7" id="KW-0349">Heme</keyword>
<dbReference type="GO" id="GO:0004130">
    <property type="term" value="F:cytochrome-c peroxidase activity"/>
    <property type="evidence" value="ECO:0007669"/>
    <property type="project" value="TreeGrafter"/>
</dbReference>
<dbReference type="GO" id="GO:0020037">
    <property type="term" value="F:heme binding"/>
    <property type="evidence" value="ECO:0007669"/>
    <property type="project" value="InterPro"/>
</dbReference>
<dbReference type="SUPFAM" id="SSF46626">
    <property type="entry name" value="Cytochrome c"/>
    <property type="match status" value="2"/>
</dbReference>
<dbReference type="GO" id="GO:0030313">
    <property type="term" value="C:cell envelope"/>
    <property type="evidence" value="ECO:0007669"/>
    <property type="project" value="UniProtKB-SubCell"/>
</dbReference>